<sequence precursor="true">MKLGNLLLIACLLQSGCDSAQNQTAVTPPPVEKKQLLKVPILKQKVSQMGLDAEALTEMDWLVRSGFYDKTDLMRVFCEEMDAPGDLDETQVAAAIDARLAAHRAEQKNWPAVTDCDRLDQAFAGMKKRGLITLENAGNTQTDGYDIFQVYLAEHPHPETVIGYCFYHNQDLERAVDGLPLYLAFGPVDPKDEKTKGAEIGNIIREELEQGGLEVEWQGTFNDQLRVPGMVWQKRSLN</sequence>
<dbReference type="Pfam" id="PF21831">
    <property type="entry name" value="DUF6891"/>
    <property type="match status" value="1"/>
</dbReference>
<evidence type="ECO:0000313" key="4">
    <source>
        <dbReference type="Proteomes" id="UP000316855"/>
    </source>
</evidence>
<dbReference type="InterPro" id="IPR054186">
    <property type="entry name" value="DUF6891"/>
</dbReference>
<keyword evidence="4" id="KW-1185">Reference proteome</keyword>
<dbReference type="RefSeq" id="WP_197995582.1">
    <property type="nucleotide sequence ID" value="NZ_CP036343.1"/>
</dbReference>
<organism evidence="3 4">
    <name type="scientific">Gimesia algae</name>
    <dbReference type="NCBI Taxonomy" id="2527971"/>
    <lineage>
        <taxon>Bacteria</taxon>
        <taxon>Pseudomonadati</taxon>
        <taxon>Planctomycetota</taxon>
        <taxon>Planctomycetia</taxon>
        <taxon>Planctomycetales</taxon>
        <taxon>Planctomycetaceae</taxon>
        <taxon>Gimesia</taxon>
    </lineage>
</organism>
<name>A0A517VMQ7_9PLAN</name>
<accession>A0A517VMQ7</accession>
<feature type="domain" description="DUF6891" evidence="2">
    <location>
        <begin position="54"/>
        <end position="235"/>
    </location>
</feature>
<feature type="signal peptide" evidence="1">
    <location>
        <begin position="1"/>
        <end position="20"/>
    </location>
</feature>
<dbReference type="Proteomes" id="UP000316855">
    <property type="component" value="Chromosome"/>
</dbReference>
<dbReference type="AlphaFoldDB" id="A0A517VMQ7"/>
<dbReference type="EMBL" id="CP036343">
    <property type="protein sequence ID" value="QDT94308.1"/>
    <property type="molecule type" value="Genomic_DNA"/>
</dbReference>
<evidence type="ECO:0000259" key="2">
    <source>
        <dbReference type="Pfam" id="PF21831"/>
    </source>
</evidence>
<proteinExistence type="predicted"/>
<feature type="chain" id="PRO_5021889961" description="DUF6891 domain-containing protein" evidence="1">
    <location>
        <begin position="21"/>
        <end position="238"/>
    </location>
</feature>
<keyword evidence="1" id="KW-0732">Signal</keyword>
<reference evidence="3 4" key="1">
    <citation type="submission" date="2019-02" db="EMBL/GenBank/DDBJ databases">
        <title>Deep-cultivation of Planctomycetes and their phenomic and genomic characterization uncovers novel biology.</title>
        <authorList>
            <person name="Wiegand S."/>
            <person name="Jogler M."/>
            <person name="Boedeker C."/>
            <person name="Pinto D."/>
            <person name="Vollmers J."/>
            <person name="Rivas-Marin E."/>
            <person name="Kohn T."/>
            <person name="Peeters S.H."/>
            <person name="Heuer A."/>
            <person name="Rast P."/>
            <person name="Oberbeckmann S."/>
            <person name="Bunk B."/>
            <person name="Jeske O."/>
            <person name="Meyerdierks A."/>
            <person name="Storesund J.E."/>
            <person name="Kallscheuer N."/>
            <person name="Luecker S."/>
            <person name="Lage O.M."/>
            <person name="Pohl T."/>
            <person name="Merkel B.J."/>
            <person name="Hornburger P."/>
            <person name="Mueller R.-W."/>
            <person name="Bruemmer F."/>
            <person name="Labrenz M."/>
            <person name="Spormann A.M."/>
            <person name="Op den Camp H."/>
            <person name="Overmann J."/>
            <person name="Amann R."/>
            <person name="Jetten M.S.M."/>
            <person name="Mascher T."/>
            <person name="Medema M.H."/>
            <person name="Devos D.P."/>
            <person name="Kaster A.-K."/>
            <person name="Ovreas L."/>
            <person name="Rohde M."/>
            <person name="Galperin M.Y."/>
            <person name="Jogler C."/>
        </authorList>
    </citation>
    <scope>NUCLEOTIDE SEQUENCE [LARGE SCALE GENOMIC DNA]</scope>
    <source>
        <strain evidence="3 4">Pan161</strain>
    </source>
</reference>
<protein>
    <recommendedName>
        <fullName evidence="2">DUF6891 domain-containing protein</fullName>
    </recommendedName>
</protein>
<gene>
    <name evidence="3" type="ORF">Pan161_60040</name>
</gene>
<evidence type="ECO:0000313" key="3">
    <source>
        <dbReference type="EMBL" id="QDT94308.1"/>
    </source>
</evidence>
<evidence type="ECO:0000256" key="1">
    <source>
        <dbReference type="SAM" id="SignalP"/>
    </source>
</evidence>
<dbReference type="KEGG" id="gax:Pan161_60040"/>